<name>F0SJ53_RUBBR</name>
<dbReference type="RefSeq" id="WP_013627333.1">
    <property type="nucleotide sequence ID" value="NC_015174.1"/>
</dbReference>
<sequence length="257" mass="29460">MSKKSDKPDRDKGSYRHMLDLVSATNFREVIDGLLTGTNSRLADADHRHPSGRSKKRDWTEVELEDYLKRHPLPDYVGLDRKWWITFKGNRPTWDLICHLENDGKPGLLLVEAKAHHAEMSEKNRKSKVDKKNDRSIANDLSIRLRLAETSLALGDMGLGRFHLSADHDYQLSNRLAYLHKLASDGVPVVLLYLGWTNSPDWPDDPFTDESAWNEAVEGHFERLGPWEFVEKQHRLESGTSFQMIVRGLCPSVLTFS</sequence>
<dbReference type="STRING" id="756272.Plabr_0974"/>
<protein>
    <submittedName>
        <fullName evidence="1">Uncharacterized protein</fullName>
    </submittedName>
</protein>
<dbReference type="HOGENOM" id="CLU_1081345_0_0_0"/>
<accession>F0SJ53</accession>
<dbReference type="AlphaFoldDB" id="F0SJ53"/>
<evidence type="ECO:0000313" key="2">
    <source>
        <dbReference type="Proteomes" id="UP000006860"/>
    </source>
</evidence>
<dbReference type="KEGG" id="pbs:Plabr_0974"/>
<proteinExistence type="predicted"/>
<reference evidence="2" key="1">
    <citation type="submission" date="2011-02" db="EMBL/GenBank/DDBJ databases">
        <title>The complete genome of Planctomyces brasiliensis DSM 5305.</title>
        <authorList>
            <person name="Lucas S."/>
            <person name="Copeland A."/>
            <person name="Lapidus A."/>
            <person name="Bruce D."/>
            <person name="Goodwin L."/>
            <person name="Pitluck S."/>
            <person name="Kyrpides N."/>
            <person name="Mavromatis K."/>
            <person name="Pagani I."/>
            <person name="Ivanova N."/>
            <person name="Ovchinnikova G."/>
            <person name="Lu M."/>
            <person name="Detter J.C."/>
            <person name="Han C."/>
            <person name="Land M."/>
            <person name="Hauser L."/>
            <person name="Markowitz V."/>
            <person name="Cheng J.-F."/>
            <person name="Hugenholtz P."/>
            <person name="Woyke T."/>
            <person name="Wu D."/>
            <person name="Tindall B."/>
            <person name="Pomrenke H.G."/>
            <person name="Brambilla E."/>
            <person name="Klenk H.-P."/>
            <person name="Eisen J.A."/>
        </authorList>
    </citation>
    <scope>NUCLEOTIDE SEQUENCE [LARGE SCALE GENOMIC DNA]</scope>
    <source>
        <strain evidence="2">ATCC 49424 / DSM 5305 / JCM 21570 / NBRC 103401 / IFAM 1448</strain>
    </source>
</reference>
<dbReference type="EMBL" id="CP002546">
    <property type="protein sequence ID" value="ADY58595.1"/>
    <property type="molecule type" value="Genomic_DNA"/>
</dbReference>
<dbReference type="OrthoDB" id="8446429at2"/>
<organism evidence="1 2">
    <name type="scientific">Rubinisphaera brasiliensis (strain ATCC 49424 / DSM 5305 / JCM 21570 / IAM 15109 / NBRC 103401 / IFAM 1448)</name>
    <name type="common">Planctomyces brasiliensis</name>
    <dbReference type="NCBI Taxonomy" id="756272"/>
    <lineage>
        <taxon>Bacteria</taxon>
        <taxon>Pseudomonadati</taxon>
        <taxon>Planctomycetota</taxon>
        <taxon>Planctomycetia</taxon>
        <taxon>Planctomycetales</taxon>
        <taxon>Planctomycetaceae</taxon>
        <taxon>Rubinisphaera</taxon>
    </lineage>
</organism>
<keyword evidence="2" id="KW-1185">Reference proteome</keyword>
<gene>
    <name evidence="1" type="ordered locus">Plabr_0974</name>
</gene>
<dbReference type="Proteomes" id="UP000006860">
    <property type="component" value="Chromosome"/>
</dbReference>
<evidence type="ECO:0000313" key="1">
    <source>
        <dbReference type="EMBL" id="ADY58595.1"/>
    </source>
</evidence>